<dbReference type="RefSeq" id="WP_342678499.1">
    <property type="nucleotide sequence ID" value="NZ_JBCGCU010000009.1"/>
</dbReference>
<feature type="chain" id="PRO_5045963351" evidence="1">
    <location>
        <begin position="19"/>
        <end position="446"/>
    </location>
</feature>
<feature type="domain" description="Serine aminopeptidase S33" evidence="2">
    <location>
        <begin position="118"/>
        <end position="238"/>
    </location>
</feature>
<dbReference type="GO" id="GO:0016787">
    <property type="term" value="F:hydrolase activity"/>
    <property type="evidence" value="ECO:0007669"/>
    <property type="project" value="UniProtKB-KW"/>
</dbReference>
<dbReference type="Proteomes" id="UP001447008">
    <property type="component" value="Unassembled WGS sequence"/>
</dbReference>
<evidence type="ECO:0000313" key="3">
    <source>
        <dbReference type="EMBL" id="MEM0515664.1"/>
    </source>
</evidence>
<evidence type="ECO:0000313" key="4">
    <source>
        <dbReference type="Proteomes" id="UP001447008"/>
    </source>
</evidence>
<dbReference type="Gene3D" id="3.40.50.1820">
    <property type="entry name" value="alpha/beta hydrolase"/>
    <property type="match status" value="1"/>
</dbReference>
<dbReference type="EMBL" id="JBCGCU010000009">
    <property type="protein sequence ID" value="MEM0515664.1"/>
    <property type="molecule type" value="Genomic_DNA"/>
</dbReference>
<dbReference type="SUPFAM" id="SSF53474">
    <property type="entry name" value="alpha/beta-Hydrolases"/>
    <property type="match status" value="1"/>
</dbReference>
<comment type="caution">
    <text evidence="3">The sequence shown here is derived from an EMBL/GenBank/DDBJ whole genome shotgun (WGS) entry which is preliminary data.</text>
</comment>
<keyword evidence="1" id="KW-0732">Signal</keyword>
<organism evidence="3 4">
    <name type="scientific">Pseudoalteromonas qingdaonensis</name>
    <dbReference type="NCBI Taxonomy" id="3131913"/>
    <lineage>
        <taxon>Bacteria</taxon>
        <taxon>Pseudomonadati</taxon>
        <taxon>Pseudomonadota</taxon>
        <taxon>Gammaproteobacteria</taxon>
        <taxon>Alteromonadales</taxon>
        <taxon>Pseudoalteromonadaceae</taxon>
        <taxon>Pseudoalteromonas</taxon>
    </lineage>
</organism>
<evidence type="ECO:0000256" key="1">
    <source>
        <dbReference type="SAM" id="SignalP"/>
    </source>
</evidence>
<keyword evidence="4" id="KW-1185">Reference proteome</keyword>
<dbReference type="InterPro" id="IPR022742">
    <property type="entry name" value="Hydrolase_4"/>
</dbReference>
<dbReference type="InterPro" id="IPR029058">
    <property type="entry name" value="AB_hydrolase_fold"/>
</dbReference>
<reference evidence="3 4" key="1">
    <citation type="submission" date="2024-03" db="EMBL/GenBank/DDBJ databases">
        <title>Pseudoalteromonas qingdaonensis sp. nov., isolated from the intestines of marine benthic organisms.</title>
        <authorList>
            <person name="Lin X."/>
            <person name="Fang S."/>
            <person name="Hu X."/>
        </authorList>
    </citation>
    <scope>NUCLEOTIDE SEQUENCE [LARGE SCALE GENOMIC DNA]</scope>
    <source>
        <strain evidence="3 4">YIC-827</strain>
    </source>
</reference>
<keyword evidence="3" id="KW-0378">Hydrolase</keyword>
<name>A0ABU9MWM2_9GAMM</name>
<gene>
    <name evidence="3" type="ORF">WCN91_09625</name>
</gene>
<feature type="signal peptide" evidence="1">
    <location>
        <begin position="1"/>
        <end position="18"/>
    </location>
</feature>
<sequence length="446" mass="50154">MRLLLCFLLGLTSSFSWAQTCLSHIDDIDYIMAAKKNGSHRFAIDAKVRTLDLDSQPPFSAYLASARDWIDARNPRASLPCPVHTETVKLLQAQGSLEADLNVGDLLSPFELRHPGSNKAVLLFHGLTDSPFSYHSLAAFFHRQGFNVRTVLLPGHGSAANDLQEVSFKQWQALTRYAIERTSKDFDQVIIGGYSTGAALAVSNLIERPVPQQVQALMLWSPATEPHNKQGWLAKWIDRIPFVNWIDKDADIDFAKYESFPFAAARLGHEAMRRIDAKHLAKAKLPNLPLFVVQSEVDTTIDARATLALVKAWHNPQVRPNSAKDMLVYYGNPQTAKRYLGDDFPLRSYACQANQSPCNKIIDLSHISVVNAPNHPYYGAQGHYRNCGSYLEDDKAYRRCKTQAQVLIGERSEANLAKGPLKRLTYNPFYAELEQDMRTFLGRLHE</sequence>
<accession>A0ABU9MWM2</accession>
<evidence type="ECO:0000259" key="2">
    <source>
        <dbReference type="Pfam" id="PF12146"/>
    </source>
</evidence>
<dbReference type="Pfam" id="PF12146">
    <property type="entry name" value="Hydrolase_4"/>
    <property type="match status" value="1"/>
</dbReference>
<protein>
    <submittedName>
        <fullName evidence="3">Alpha/beta fold hydrolase</fullName>
    </submittedName>
</protein>
<proteinExistence type="predicted"/>